<evidence type="ECO:0000313" key="2">
    <source>
        <dbReference type="Proteomes" id="UP001162030"/>
    </source>
</evidence>
<protein>
    <recommendedName>
        <fullName evidence="3">DUF4178 domain-containing protein</fullName>
    </recommendedName>
</protein>
<gene>
    <name evidence="1" type="ORF">MSZNOR_0605</name>
</gene>
<dbReference type="RefSeq" id="WP_036268987.1">
    <property type="nucleotide sequence ID" value="NZ_OX458333.1"/>
</dbReference>
<keyword evidence="2" id="KW-1185">Reference proteome</keyword>
<organism evidence="1 2">
    <name type="scientific">Methylocaldum szegediense</name>
    <dbReference type="NCBI Taxonomy" id="73780"/>
    <lineage>
        <taxon>Bacteria</taxon>
        <taxon>Pseudomonadati</taxon>
        <taxon>Pseudomonadota</taxon>
        <taxon>Gammaproteobacteria</taxon>
        <taxon>Methylococcales</taxon>
        <taxon>Methylococcaceae</taxon>
        <taxon>Methylocaldum</taxon>
    </lineage>
</organism>
<dbReference type="Proteomes" id="UP001162030">
    <property type="component" value="Chromosome"/>
</dbReference>
<dbReference type="EMBL" id="OX458333">
    <property type="protein sequence ID" value="CAI8748659.1"/>
    <property type="molecule type" value="Genomic_DNA"/>
</dbReference>
<accession>A0ABN8X0H1</accession>
<name>A0ABN8X0H1_9GAMM</name>
<proteinExistence type="predicted"/>
<sequence length="234" mass="26232">MTFFYPADGFQSCPLCGGKVPASSRYPRALCVQCASEATDENGRRLTFGNVDATGGLQVRYADTGETRNRPFCYVRGVKCLAEEGRFGGYVIQPIETHFKLSPGCWYGWEMSPGYLDDGKPYCSPILVRSVRRVGRRSDRLHVRFWNVLYADGVQDFEKRLHVLERAPDRLTAAIDPGYGPDRRAVICEIDFRWIERHCPNILRSFPVSRCSPSAHGSVSAYLTEVFLCSGSPG</sequence>
<evidence type="ECO:0000313" key="1">
    <source>
        <dbReference type="EMBL" id="CAI8748659.1"/>
    </source>
</evidence>
<evidence type="ECO:0008006" key="3">
    <source>
        <dbReference type="Google" id="ProtNLM"/>
    </source>
</evidence>
<reference evidence="1 2" key="1">
    <citation type="submission" date="2023-03" db="EMBL/GenBank/DDBJ databases">
        <authorList>
            <person name="Pearce D."/>
        </authorList>
    </citation>
    <scope>NUCLEOTIDE SEQUENCE [LARGE SCALE GENOMIC DNA]</scope>
    <source>
        <strain evidence="1">Msz</strain>
    </source>
</reference>